<feature type="transmembrane region" description="Helical" evidence="1">
    <location>
        <begin position="15"/>
        <end position="33"/>
    </location>
</feature>
<reference evidence="2" key="1">
    <citation type="submission" date="2020-09" db="EMBL/GenBank/DDBJ databases">
        <title>New species isolated from human feces.</title>
        <authorList>
            <person name="Kitahara M."/>
            <person name="Shigeno Y."/>
            <person name="Shime M."/>
            <person name="Matsumoto Y."/>
            <person name="Nakamura S."/>
            <person name="Motooka D."/>
            <person name="Fukuoka S."/>
            <person name="Nishikawa H."/>
            <person name="Benno Y."/>
        </authorList>
    </citation>
    <scope>NUCLEOTIDE SEQUENCE</scope>
    <source>
        <strain evidence="2">MM35</strain>
    </source>
</reference>
<keyword evidence="1" id="KW-0812">Transmembrane</keyword>
<evidence type="ECO:0000313" key="3">
    <source>
        <dbReference type="Proteomes" id="UP000681343"/>
    </source>
</evidence>
<dbReference type="RefSeq" id="WP_212820109.1">
    <property type="nucleotide sequence ID" value="NZ_AP023415.1"/>
</dbReference>
<proteinExistence type="predicted"/>
<accession>A0A810PSX4</accession>
<protein>
    <submittedName>
        <fullName evidence="2">Uncharacterized protein</fullName>
    </submittedName>
</protein>
<dbReference type="KEGG" id="vfa:MM35RIKEN_11720"/>
<keyword evidence="1" id="KW-1133">Transmembrane helix</keyword>
<gene>
    <name evidence="2" type="ORF">MM35RIKEN_11720</name>
</gene>
<sequence length="78" mass="8678">MKKRRHDIPWCRKEIILACIVLYAIALVCAYYWATDAEMPLKLQAILIALGIAAPTCILLNLKSILKNAGDSAVPPRE</sequence>
<evidence type="ECO:0000256" key="1">
    <source>
        <dbReference type="SAM" id="Phobius"/>
    </source>
</evidence>
<dbReference type="AlphaFoldDB" id="A0A810PSX4"/>
<keyword evidence="1" id="KW-0472">Membrane</keyword>
<evidence type="ECO:0000313" key="2">
    <source>
        <dbReference type="EMBL" id="BCK78980.1"/>
    </source>
</evidence>
<dbReference type="Proteomes" id="UP000681343">
    <property type="component" value="Chromosome"/>
</dbReference>
<keyword evidence="3" id="KW-1185">Reference proteome</keyword>
<name>A0A810PSX4_9FIRM</name>
<organism evidence="2 3">
    <name type="scientific">Vescimonas fastidiosa</name>
    <dbReference type="NCBI Taxonomy" id="2714353"/>
    <lineage>
        <taxon>Bacteria</taxon>
        <taxon>Bacillati</taxon>
        <taxon>Bacillota</taxon>
        <taxon>Clostridia</taxon>
        <taxon>Eubacteriales</taxon>
        <taxon>Oscillospiraceae</taxon>
        <taxon>Vescimonas</taxon>
    </lineage>
</organism>
<feature type="transmembrane region" description="Helical" evidence="1">
    <location>
        <begin position="45"/>
        <end position="62"/>
    </location>
</feature>
<dbReference type="EMBL" id="AP023415">
    <property type="protein sequence ID" value="BCK78980.1"/>
    <property type="molecule type" value="Genomic_DNA"/>
</dbReference>